<reference evidence="3" key="1">
    <citation type="submission" date="2013-12" db="EMBL/GenBank/DDBJ databases">
        <title>The Genome Sequence of Aphanomyces astaci APO3.</title>
        <authorList>
            <consortium name="The Broad Institute Genomics Platform"/>
            <person name="Russ C."/>
            <person name="Tyler B."/>
            <person name="van West P."/>
            <person name="Dieguez-Uribeondo J."/>
            <person name="Young S.K."/>
            <person name="Zeng Q."/>
            <person name="Gargeya S."/>
            <person name="Fitzgerald M."/>
            <person name="Abouelleil A."/>
            <person name="Alvarado L."/>
            <person name="Chapman S.B."/>
            <person name="Gainer-Dewar J."/>
            <person name="Goldberg J."/>
            <person name="Griggs A."/>
            <person name="Gujja S."/>
            <person name="Hansen M."/>
            <person name="Howarth C."/>
            <person name="Imamovic A."/>
            <person name="Ireland A."/>
            <person name="Larimer J."/>
            <person name="McCowan C."/>
            <person name="Murphy C."/>
            <person name="Pearson M."/>
            <person name="Poon T.W."/>
            <person name="Priest M."/>
            <person name="Roberts A."/>
            <person name="Saif S."/>
            <person name="Shea T."/>
            <person name="Sykes S."/>
            <person name="Wortman J."/>
            <person name="Nusbaum C."/>
            <person name="Birren B."/>
        </authorList>
    </citation>
    <scope>NUCLEOTIDE SEQUENCE [LARGE SCALE GENOMIC DNA]</scope>
    <source>
        <strain evidence="3">APO3</strain>
    </source>
</reference>
<dbReference type="GO" id="GO:0008289">
    <property type="term" value="F:lipid binding"/>
    <property type="evidence" value="ECO:0007669"/>
    <property type="project" value="InterPro"/>
</dbReference>
<proteinExistence type="predicted"/>
<accession>W4H4V7</accession>
<dbReference type="PANTHER" id="PTHR31138:SF1">
    <property type="entry name" value="PDZ DOMAIN-CONTAINING PROTEIN"/>
    <property type="match status" value="1"/>
</dbReference>
<dbReference type="Gene3D" id="2.30.42.10">
    <property type="match status" value="1"/>
</dbReference>
<dbReference type="InterPro" id="IPR001478">
    <property type="entry name" value="PDZ"/>
</dbReference>
<dbReference type="InterPro" id="IPR036034">
    <property type="entry name" value="PDZ_sf"/>
</dbReference>
<evidence type="ECO:0000313" key="3">
    <source>
        <dbReference type="EMBL" id="ETV86294.1"/>
    </source>
</evidence>
<organism evidence="3">
    <name type="scientific">Aphanomyces astaci</name>
    <name type="common">Crayfish plague agent</name>
    <dbReference type="NCBI Taxonomy" id="112090"/>
    <lineage>
        <taxon>Eukaryota</taxon>
        <taxon>Sar</taxon>
        <taxon>Stramenopiles</taxon>
        <taxon>Oomycota</taxon>
        <taxon>Saprolegniomycetes</taxon>
        <taxon>Saprolegniales</taxon>
        <taxon>Verrucalvaceae</taxon>
        <taxon>Aphanomyces</taxon>
    </lineage>
</organism>
<name>W4H4V7_APHAT</name>
<dbReference type="Pfam" id="PF00595">
    <property type="entry name" value="PDZ"/>
    <property type="match status" value="1"/>
</dbReference>
<dbReference type="Gene3D" id="3.15.10.10">
    <property type="entry name" value="Bactericidal permeability-increasing protein, domain 1"/>
    <property type="match status" value="1"/>
</dbReference>
<feature type="region of interest" description="Disordered" evidence="1">
    <location>
        <begin position="861"/>
        <end position="880"/>
    </location>
</feature>
<dbReference type="AlphaFoldDB" id="W4H4V7"/>
<dbReference type="SUPFAM" id="SSF50156">
    <property type="entry name" value="PDZ domain-like"/>
    <property type="match status" value="2"/>
</dbReference>
<dbReference type="SUPFAM" id="SSF55394">
    <property type="entry name" value="Bactericidal permeability-increasing protein, BPI"/>
    <property type="match status" value="1"/>
</dbReference>
<dbReference type="PROSITE" id="PS50106">
    <property type="entry name" value="PDZ"/>
    <property type="match status" value="1"/>
</dbReference>
<evidence type="ECO:0000259" key="2">
    <source>
        <dbReference type="PROSITE" id="PS50106"/>
    </source>
</evidence>
<dbReference type="RefSeq" id="XP_009824766.1">
    <property type="nucleotide sequence ID" value="XM_009826464.1"/>
</dbReference>
<protein>
    <recommendedName>
        <fullName evidence="2">PDZ domain-containing protein</fullName>
    </recommendedName>
</protein>
<dbReference type="OrthoDB" id="2157641at2759"/>
<feature type="domain" description="PDZ" evidence="2">
    <location>
        <begin position="1025"/>
        <end position="1099"/>
    </location>
</feature>
<dbReference type="EMBL" id="KI913117">
    <property type="protein sequence ID" value="ETV86294.1"/>
    <property type="molecule type" value="Genomic_DNA"/>
</dbReference>
<dbReference type="PANTHER" id="PTHR31138">
    <property type="entry name" value="CHROMOSOME 19, WHOLE GENOME SHOTGUN SEQUENCE"/>
    <property type="match status" value="1"/>
</dbReference>
<dbReference type="GeneID" id="20804709"/>
<dbReference type="VEuPathDB" id="FungiDB:H257_02713"/>
<dbReference type="InterPro" id="IPR017943">
    <property type="entry name" value="Bactericidal_perm-incr_a/b_dom"/>
</dbReference>
<gene>
    <name evidence="3" type="ORF">H257_02713</name>
</gene>
<sequence length="1109" mass="121250">MAFSPTVMSPRRSGQAQSTLLPPLLTRLIRFTEGDRVKTSFGTGIFRHKIKGVNGRPVYVVDMDAGGVLHSQTCWMMPRLPSLTGNEIPPGLPVQTPSNRPAIVVGYNVLDKVYEVQYDDDGSRESLESKYVRLAARTRCRTKFGLGVVTQYRHDDGFYVVLLDSNATAFLKASSVSAVDLRLLGKIPKPLSADQILAEFNGRLTQQQADALAAAGENAYLTVRAYCEKNASSLSSIASTFNYGADYTAALGSFVNPEFHDATEKVRQAGERELQRLMELSDLVKTRVGTKLATNAELVELTAHSKKILNCVGSCIEMRQVAEQLAKQLQAGAQSEDGAALIAHFKTMLQARVEQQQRRMRMLKPDQFLNDLEQTLSPRGLKSKGKALMNELATKDMALACMDPLEMLERVESFLPCVTEQATVFINESEVMLAKFQASKQGRSILAKAKELAQVTDDNPALLREKVTEAVSKLKVNELAKWGRTLAVDAAARQEFVDQVKDRCLDFLMSVLPSIEVDPIIGTKDDIEYTLSHLDLSKFKVRKEKVSVKLGVATDDDVLTMKATHLSAIIPGLNWTFVQKKFPYLNGGGTADAEVLGGCVSLGFRAEKVAMADGTWQPTLAVSSIEIEIKEDLTLQINGSWFSTVYNVLASVFKDLIKDYIASTLEGSLIDHVVSLVTVLNAFMKEYWPMLLQLLHVTVEELPLASAWRGAKPLAPPMPHEEDLTFTSSNLPIVLAKRTRDRMALVSGVTLPNLKTSTLTDTQRHELYRIPLQATIVGVNGLSCAKLTSKEVATLLETLAAPVQLRFATAVPDDNFQVKPRRMLRTFDVSFGDGPLGLKLRARPLATHGVIVAGFIPDRSGGHDEAEASSSLPAMGQGEASGQIRPGQLLLRANGIDVRAMAFPVVLETLKSLPRPAVLTFSTSPDGIVSFKTWPPLVDLDLKDSADPCRSYVVVTGFSRLPSFGKNSKQIAVDDRVVAVNGTSVTSLPYDKVMDVLRHAMASPPYRVDFSRGGGVATTTVTFPKGPMGILFRSDKDHGVYVKKFVAGLGPAERSGLVYRGCAILQVCGKNVDGLDVEGVQSMIDHAQPPYHLTVRDMDMENTLSLLYS</sequence>
<evidence type="ECO:0000256" key="1">
    <source>
        <dbReference type="SAM" id="MobiDB-lite"/>
    </source>
</evidence>
<dbReference type="CDD" id="cd00136">
    <property type="entry name" value="PDZ_canonical"/>
    <property type="match status" value="2"/>
</dbReference>
<dbReference type="SMART" id="SM00228">
    <property type="entry name" value="PDZ"/>
    <property type="match status" value="3"/>
</dbReference>